<dbReference type="InterPro" id="IPR036404">
    <property type="entry name" value="Jacalin-like_lectin_dom_sf"/>
</dbReference>
<dbReference type="InterPro" id="IPR036716">
    <property type="entry name" value="Pest_crys_N_sf"/>
</dbReference>
<evidence type="ECO:0000313" key="3">
    <source>
        <dbReference type="Proteomes" id="UP001148299"/>
    </source>
</evidence>
<comment type="caution">
    <text evidence="2">The sequence shown here is derived from an EMBL/GenBank/DDBJ whole genome shotgun (WGS) entry which is preliminary data.</text>
</comment>
<organism evidence="2 3">
    <name type="scientific">Penicillium brevicompactum</name>
    <dbReference type="NCBI Taxonomy" id="5074"/>
    <lineage>
        <taxon>Eukaryota</taxon>
        <taxon>Fungi</taxon>
        <taxon>Dikarya</taxon>
        <taxon>Ascomycota</taxon>
        <taxon>Pezizomycotina</taxon>
        <taxon>Eurotiomycetes</taxon>
        <taxon>Eurotiomycetidae</taxon>
        <taxon>Eurotiales</taxon>
        <taxon>Aspergillaceae</taxon>
        <taxon>Penicillium</taxon>
    </lineage>
</organism>
<evidence type="ECO:0000313" key="2">
    <source>
        <dbReference type="EMBL" id="KAJ5340176.1"/>
    </source>
</evidence>
<dbReference type="Proteomes" id="UP001148299">
    <property type="component" value="Unassembled WGS sequence"/>
</dbReference>
<dbReference type="SUPFAM" id="SSF51101">
    <property type="entry name" value="Mannose-binding lectins"/>
    <property type="match status" value="1"/>
</dbReference>
<dbReference type="Pfam" id="PF03945">
    <property type="entry name" value="Endotoxin_N"/>
    <property type="match status" value="1"/>
</dbReference>
<feature type="domain" description="Pesticidal crystal protein" evidence="1">
    <location>
        <begin position="5"/>
        <end position="136"/>
    </location>
</feature>
<name>A0A9W9UIV1_PENBR</name>
<dbReference type="Gene3D" id="1.20.190.10">
    <property type="entry name" value="Pesticidal crystal protein, N-terminal domain"/>
    <property type="match status" value="2"/>
</dbReference>
<keyword evidence="3" id="KW-1185">Reference proteome</keyword>
<sequence>MEDIWAKLHKRIEDLIETKISQSQLDTLKKKLLGLQSNMRYFSGCVKDYQSDIAGGDPDQQKRSAATLHMAHVGFREVIQAAMPEFRTKHDALPTAVMFTAAANIHVILLADGIHQGEKWGYSKSNIKSMQADLKRITGRDPMGEPDNRDALHDRQFSLKMAIMKGKEMNVPANVLDTWKEAYAGLLESGPSSNGEYDNLSYVSYVNKLYELGYRDVKIPDWVEEYLKAFEKGWRAAGAGYKARLHIDYFRCMGLHGLNYAEIWPHLDSREVPLSSKNFLDREIFFGPYGDCGDVLKWTTLDSTRLAEDRTGQISGIRIRAWDDLDAMQIQYFDGTFCKWAPLEGNDKGGELNELELPLEEEVPWERFTSVDVWCTSPGEHSPVGRLFFRTNKGRSVGNGMHEHGYAMQPQCSIPGYELTSAKITDWRPDAPTGCLGIVLGFRPLSNSGRPIPPKQGF</sequence>
<dbReference type="GO" id="GO:0001907">
    <property type="term" value="P:symbiont-mediated killing of host cell"/>
    <property type="evidence" value="ECO:0007669"/>
    <property type="project" value="InterPro"/>
</dbReference>
<reference evidence="2" key="2">
    <citation type="journal article" date="2023" name="IMA Fungus">
        <title>Comparative genomic study of the Penicillium genus elucidates a diverse pangenome and 15 lateral gene transfer events.</title>
        <authorList>
            <person name="Petersen C."/>
            <person name="Sorensen T."/>
            <person name="Nielsen M.R."/>
            <person name="Sondergaard T.E."/>
            <person name="Sorensen J.L."/>
            <person name="Fitzpatrick D.A."/>
            <person name="Frisvad J.C."/>
            <person name="Nielsen K.L."/>
        </authorList>
    </citation>
    <scope>NUCLEOTIDE SEQUENCE</scope>
    <source>
        <strain evidence="2">IBT 35675</strain>
    </source>
</reference>
<proteinExistence type="predicted"/>
<dbReference type="InterPro" id="IPR005639">
    <property type="entry name" value="Pest_crys_dom_I"/>
</dbReference>
<dbReference type="AlphaFoldDB" id="A0A9W9UIV1"/>
<dbReference type="EMBL" id="JAPZBR010000008">
    <property type="protein sequence ID" value="KAJ5340176.1"/>
    <property type="molecule type" value="Genomic_DNA"/>
</dbReference>
<dbReference type="Gene3D" id="2.100.10.30">
    <property type="entry name" value="Jacalin-like lectin domain"/>
    <property type="match status" value="1"/>
</dbReference>
<evidence type="ECO:0000259" key="1">
    <source>
        <dbReference type="Pfam" id="PF03945"/>
    </source>
</evidence>
<accession>A0A9W9UIV1</accession>
<gene>
    <name evidence="2" type="ORF">N7541_009300</name>
</gene>
<protein>
    <submittedName>
        <fullName evidence="2">Delta endotoxin</fullName>
    </submittedName>
</protein>
<dbReference type="GO" id="GO:0090729">
    <property type="term" value="F:toxin activity"/>
    <property type="evidence" value="ECO:0007669"/>
    <property type="project" value="InterPro"/>
</dbReference>
<dbReference type="SUPFAM" id="SSF56849">
    <property type="entry name" value="delta-Endotoxin (insectocide), N-terminal domain"/>
    <property type="match status" value="1"/>
</dbReference>
<reference evidence="2" key="1">
    <citation type="submission" date="2022-12" db="EMBL/GenBank/DDBJ databases">
        <authorList>
            <person name="Petersen C."/>
        </authorList>
    </citation>
    <scope>NUCLEOTIDE SEQUENCE</scope>
    <source>
        <strain evidence="2">IBT 35675</strain>
    </source>
</reference>